<proteinExistence type="predicted"/>
<dbReference type="AlphaFoldDB" id="A0A0D1ZR67"/>
<feature type="transmembrane region" description="Helical" evidence="2">
    <location>
        <begin position="235"/>
        <end position="255"/>
    </location>
</feature>
<dbReference type="VEuPathDB" id="FungiDB:PV10_08856"/>
<dbReference type="OMA" id="WQRNDEP"/>
<gene>
    <name evidence="3" type="ORF">PV10_08856</name>
</gene>
<dbReference type="GeneID" id="27326701"/>
<keyword evidence="4" id="KW-1185">Reference proteome</keyword>
<keyword evidence="2" id="KW-1133">Transmembrane helix</keyword>
<reference evidence="3 4" key="1">
    <citation type="submission" date="2015-01" db="EMBL/GenBank/DDBJ databases">
        <title>The Genome Sequence of Exophiala mesophila CBS40295.</title>
        <authorList>
            <consortium name="The Broad Institute Genomics Platform"/>
            <person name="Cuomo C."/>
            <person name="de Hoog S."/>
            <person name="Gorbushina A."/>
            <person name="Stielow B."/>
            <person name="Teixiera M."/>
            <person name="Abouelleil A."/>
            <person name="Chapman S.B."/>
            <person name="Priest M."/>
            <person name="Young S.K."/>
            <person name="Wortman J."/>
            <person name="Nusbaum C."/>
            <person name="Birren B."/>
        </authorList>
    </citation>
    <scope>NUCLEOTIDE SEQUENCE [LARGE SCALE GENOMIC DNA]</scope>
    <source>
        <strain evidence="3 4">CBS 40295</strain>
    </source>
</reference>
<evidence type="ECO:0000313" key="4">
    <source>
        <dbReference type="Proteomes" id="UP000054302"/>
    </source>
</evidence>
<keyword evidence="2" id="KW-0472">Membrane</keyword>
<sequence>MYASSGRPEPTFLAPPAPDQARSSIISNLSRFWKSRAVAPIADTASDLPARSVVVPLFMSASRSSGRNNLFARGALPMGYAAARSGPPTSVSDVPQPLRVRAQPSAHHDEEGSDMYGPDTGHDAVDESVLASTTRSQRHINAAGSRRSPHSGGTRSVPSARSNARSARSGRTRSQNSHNSRMSTRSRRIFSRRAYRDRRVNAKAKICFAFGITLIVAAIIYLVLAFTGIARNTTFHVLSILFILVLTGVFCHQLVRMFMLIKAPRRHALTAAQRRRHATRERSRKYRQQVEETIPEKPIQIHMASDHGYERDLEAATEVHVQPPPPVYGNVRESIRMNPDYIHWRHVPPSPLTPSYDEAVGDIQPSAGYRPPSYLSEGGVSEMVESQSRDVDAALGHIHPLERERIRNLTVDALEGRNRI</sequence>
<name>A0A0D1ZR67_EXOME</name>
<feature type="region of interest" description="Disordered" evidence="1">
    <location>
        <begin position="102"/>
        <end position="190"/>
    </location>
</feature>
<evidence type="ECO:0000256" key="1">
    <source>
        <dbReference type="SAM" id="MobiDB-lite"/>
    </source>
</evidence>
<evidence type="ECO:0000256" key="2">
    <source>
        <dbReference type="SAM" id="Phobius"/>
    </source>
</evidence>
<organism evidence="3 4">
    <name type="scientific">Exophiala mesophila</name>
    <name type="common">Black yeast-like fungus</name>
    <dbReference type="NCBI Taxonomy" id="212818"/>
    <lineage>
        <taxon>Eukaryota</taxon>
        <taxon>Fungi</taxon>
        <taxon>Dikarya</taxon>
        <taxon>Ascomycota</taxon>
        <taxon>Pezizomycotina</taxon>
        <taxon>Eurotiomycetes</taxon>
        <taxon>Chaetothyriomycetidae</taxon>
        <taxon>Chaetothyriales</taxon>
        <taxon>Herpotrichiellaceae</taxon>
        <taxon>Exophiala</taxon>
    </lineage>
</organism>
<feature type="transmembrane region" description="Helical" evidence="2">
    <location>
        <begin position="206"/>
        <end position="229"/>
    </location>
</feature>
<dbReference type="Proteomes" id="UP000054302">
    <property type="component" value="Unassembled WGS sequence"/>
</dbReference>
<keyword evidence="2" id="KW-0812">Transmembrane</keyword>
<feature type="compositionally biased region" description="Low complexity" evidence="1">
    <location>
        <begin position="155"/>
        <end position="174"/>
    </location>
</feature>
<dbReference type="RefSeq" id="XP_016220852.1">
    <property type="nucleotide sequence ID" value="XM_016373941.1"/>
</dbReference>
<feature type="region of interest" description="Disordered" evidence="1">
    <location>
        <begin position="1"/>
        <end position="20"/>
    </location>
</feature>
<protein>
    <submittedName>
        <fullName evidence="3">Uncharacterized protein</fullName>
    </submittedName>
</protein>
<evidence type="ECO:0000313" key="3">
    <source>
        <dbReference type="EMBL" id="KIV89278.1"/>
    </source>
</evidence>
<dbReference type="HOGENOM" id="CLU_056752_0_0_1"/>
<dbReference type="OrthoDB" id="5417811at2759"/>
<accession>A0A0D1ZR67</accession>
<dbReference type="EMBL" id="KN847525">
    <property type="protein sequence ID" value="KIV89278.1"/>
    <property type="molecule type" value="Genomic_DNA"/>
</dbReference>